<evidence type="ECO:0000259" key="2">
    <source>
        <dbReference type="PROSITE" id="PS51192"/>
    </source>
</evidence>
<dbReference type="SMART" id="SM00487">
    <property type="entry name" value="DEXDc"/>
    <property type="match status" value="1"/>
</dbReference>
<dbReference type="PROSITE" id="PS51194">
    <property type="entry name" value="HELICASE_CTER"/>
    <property type="match status" value="1"/>
</dbReference>
<dbReference type="EMBL" id="JAUQTB010000001">
    <property type="protein sequence ID" value="MDO7905338.1"/>
    <property type="molecule type" value="Genomic_DNA"/>
</dbReference>
<dbReference type="InterPro" id="IPR038718">
    <property type="entry name" value="SNF2-like_sf"/>
</dbReference>
<dbReference type="PANTHER" id="PTHR10799">
    <property type="entry name" value="SNF2/RAD54 HELICASE FAMILY"/>
    <property type="match status" value="1"/>
</dbReference>
<dbReference type="InterPro" id="IPR001650">
    <property type="entry name" value="Helicase_C-like"/>
</dbReference>
<dbReference type="PROSITE" id="PS51192">
    <property type="entry name" value="HELICASE_ATP_BIND_1"/>
    <property type="match status" value="1"/>
</dbReference>
<dbReference type="InterPro" id="IPR049730">
    <property type="entry name" value="SNF2/RAD54-like_C"/>
</dbReference>
<evidence type="ECO:0000256" key="1">
    <source>
        <dbReference type="ARBA" id="ARBA00022801"/>
    </source>
</evidence>
<dbReference type="InterPro" id="IPR014001">
    <property type="entry name" value="Helicase_ATP-bd"/>
</dbReference>
<accession>A0ABT9CCI8</accession>
<evidence type="ECO:0000259" key="3">
    <source>
        <dbReference type="PROSITE" id="PS51194"/>
    </source>
</evidence>
<dbReference type="Pfam" id="PF00176">
    <property type="entry name" value="SNF2-rel_dom"/>
    <property type="match status" value="1"/>
</dbReference>
<gene>
    <name evidence="4" type="ORF">Q5741_02790</name>
</gene>
<comment type="caution">
    <text evidence="4">The sequence shown here is derived from an EMBL/GenBank/DDBJ whole genome shotgun (WGS) entry which is preliminary data.</text>
</comment>
<dbReference type="Pfam" id="PF00271">
    <property type="entry name" value="Helicase_C"/>
    <property type="match status" value="1"/>
</dbReference>
<dbReference type="CDD" id="cd18793">
    <property type="entry name" value="SF2_C_SNF"/>
    <property type="match status" value="1"/>
</dbReference>
<reference evidence="4 5" key="1">
    <citation type="submission" date="2023-07" db="EMBL/GenBank/DDBJ databases">
        <title>Paenibacillus sp. JX-17 nov. isolated from soil.</title>
        <authorList>
            <person name="Wan Y."/>
            <person name="Liu B."/>
        </authorList>
    </citation>
    <scope>NUCLEOTIDE SEQUENCE [LARGE SCALE GENOMIC DNA]</scope>
    <source>
        <strain evidence="4 5">JX-17</strain>
    </source>
</reference>
<name>A0ABT9CCI8_9BACL</name>
<dbReference type="InterPro" id="IPR000330">
    <property type="entry name" value="SNF2_N"/>
</dbReference>
<proteinExistence type="predicted"/>
<evidence type="ECO:0000313" key="5">
    <source>
        <dbReference type="Proteomes" id="UP001240171"/>
    </source>
</evidence>
<dbReference type="Proteomes" id="UP001240171">
    <property type="component" value="Unassembled WGS sequence"/>
</dbReference>
<protein>
    <submittedName>
        <fullName evidence="4">SNF2-related protein</fullName>
    </submittedName>
</protein>
<feature type="domain" description="Helicase C-terminal" evidence="3">
    <location>
        <begin position="584"/>
        <end position="738"/>
    </location>
</feature>
<dbReference type="SMART" id="SM00490">
    <property type="entry name" value="HELICc"/>
    <property type="match status" value="1"/>
</dbReference>
<dbReference type="RefSeq" id="WP_305022509.1">
    <property type="nucleotide sequence ID" value="NZ_JAUQTB010000001.1"/>
</dbReference>
<keyword evidence="1" id="KW-0378">Hydrolase</keyword>
<dbReference type="Gene3D" id="3.40.50.300">
    <property type="entry name" value="P-loop containing nucleotide triphosphate hydrolases"/>
    <property type="match status" value="1"/>
</dbReference>
<evidence type="ECO:0000313" key="4">
    <source>
        <dbReference type="EMBL" id="MDO7905338.1"/>
    </source>
</evidence>
<keyword evidence="5" id="KW-1185">Reference proteome</keyword>
<feature type="domain" description="Helicase ATP-binding" evidence="2">
    <location>
        <begin position="187"/>
        <end position="341"/>
    </location>
</feature>
<sequence length="1100" mass="127060">MEIGMYVRCPVEFEYPDLPRRFAIGRIVRVNAAQGEVMVDFFFPGDSGLMHEAYRIPKVETYSLNQINRSKILPQSPFHLVNSRKKGIVLSYSHSDWKGYYYYFVQFEGDSEISCMSEGELVVPITRGDMDVLSSFENYEFHNPQWFLHRQVVADSLHTLRNATFGFETLIGSRVFLMEHQIDTIIRAISEDPCRFMLADEVGLGKTIEAAVIMKGLQKRLGQISIVLIVPESLLYQWRNELSYKFWTDFEVYDGKPEQLHENLLLFPLEKVNSKDGKQLLQRKWDLCIVDETHRLLTMDTEYESIYKFSRTVPHLLLLSATPIQSRQVEFLRLVRLLDPPKYSRMTESQFGQLLEKQAFLRRKVHRMMQDLTSYYEDELAEDFEDDLDDVAKSLEDSNFQKLVNSIDIRSEDEGLSQVKLALAYLGEHYQIERKILRHRRKEIAKYLGDRTLYEDTYVMKGSDEKYHESDTYDAIIDYLEFIKESDSDSSVGDYQRWLLSAMFSSPWALEAAITSRKDIITKKAHSKGKGIPQQFPILKGEEEYLDSLKTNVGRWRQAAESELKRVKECYDDPDLIQGRLMKVMDHILQETVDEKVVVFASWTETLLPLEKALADHFNKDAVRGFYAGMTDKELQAAVDDFQNNPNCRFMLCDPLGGEGRNFQMADRIIHIDIPWNPSELEQRIGRLDRIGRTGNVLSVVVYSEGTIEEQLLQIWRDGLQIFNESLSGIEIAIHDIQNEMTSALARDLRYGLQDVMPSMNDMLGRMRERVQEERYFDMARQLDRHVQEQLSNLITKFDADGGMKLADTMMKWAYMTGLHGNSIEGGQVVMFDKNRAVPKSMVRTLLLQPDNSELLDKSGKVGQVRGTFRREVAVAREKLSFFAPGNSMFDAIVNNAQETDWGRSTALEIPHADFDWEGIVYTWSVSLNPNNLLALKEPLEHLVHAQGYTPLEHFITAEALVPGQEGQNSDVLSMMLSGSIRKATHLGKREGNKVKEFVEQYPPDIWSDLIRRTSEQSKRKFEQYVKERVDVSRAENDFGRKLNAMRAANLYFGQEKHSEAAIGRLSNIYQALLEGLRHPVMRLESMAYVRLVKRNESML</sequence>
<dbReference type="SUPFAM" id="SSF52540">
    <property type="entry name" value="P-loop containing nucleoside triphosphate hydrolases"/>
    <property type="match status" value="2"/>
</dbReference>
<dbReference type="InterPro" id="IPR027417">
    <property type="entry name" value="P-loop_NTPase"/>
</dbReference>
<dbReference type="Gene3D" id="3.40.50.10810">
    <property type="entry name" value="Tandem AAA-ATPase domain"/>
    <property type="match status" value="1"/>
</dbReference>
<organism evidence="4 5">
    <name type="scientific">Paenibacillus lacisoli</name>
    <dbReference type="NCBI Taxonomy" id="3064525"/>
    <lineage>
        <taxon>Bacteria</taxon>
        <taxon>Bacillati</taxon>
        <taxon>Bacillota</taxon>
        <taxon>Bacilli</taxon>
        <taxon>Bacillales</taxon>
        <taxon>Paenibacillaceae</taxon>
        <taxon>Paenibacillus</taxon>
    </lineage>
</organism>